<dbReference type="InterPro" id="IPR003593">
    <property type="entry name" value="AAA+_ATPase"/>
</dbReference>
<protein>
    <submittedName>
        <fullName evidence="5">ABC transporter ATP-binding protein</fullName>
    </submittedName>
</protein>
<accession>A0ABQ2B1T0</accession>
<dbReference type="InterPro" id="IPR017871">
    <property type="entry name" value="ABC_transporter-like_CS"/>
</dbReference>
<gene>
    <name evidence="5" type="ORF">GCM10007368_07930</name>
</gene>
<evidence type="ECO:0000259" key="4">
    <source>
        <dbReference type="PROSITE" id="PS50893"/>
    </source>
</evidence>
<comment type="caution">
    <text evidence="5">The sequence shown here is derived from an EMBL/GenBank/DDBJ whole genome shotgun (WGS) entry which is preliminary data.</text>
</comment>
<dbReference type="SMART" id="SM00382">
    <property type="entry name" value="AAA"/>
    <property type="match status" value="2"/>
</dbReference>
<dbReference type="Pfam" id="PF00005">
    <property type="entry name" value="ABC_tran"/>
    <property type="match status" value="2"/>
</dbReference>
<dbReference type="Proteomes" id="UP000632535">
    <property type="component" value="Unassembled WGS sequence"/>
</dbReference>
<keyword evidence="1" id="KW-0547">Nucleotide-binding</keyword>
<keyword evidence="2 5" id="KW-0067">ATP-binding</keyword>
<dbReference type="CDD" id="cd03221">
    <property type="entry name" value="ABCF_EF-3"/>
    <property type="match status" value="2"/>
</dbReference>
<dbReference type="PANTHER" id="PTHR42855:SF1">
    <property type="entry name" value="ABC TRANSPORTER DOMAIN-CONTAINING PROTEIN"/>
    <property type="match status" value="1"/>
</dbReference>
<evidence type="ECO:0000313" key="5">
    <source>
        <dbReference type="EMBL" id="GGI05791.1"/>
    </source>
</evidence>
<dbReference type="PROSITE" id="PS50893">
    <property type="entry name" value="ABC_TRANSPORTER_2"/>
    <property type="match status" value="2"/>
</dbReference>
<dbReference type="PANTHER" id="PTHR42855">
    <property type="entry name" value="ABC TRANSPORTER ATP-BINDING SUBUNIT"/>
    <property type="match status" value="1"/>
</dbReference>
<name>A0ABQ2B1T0_9MICO</name>
<dbReference type="GO" id="GO:0005524">
    <property type="term" value="F:ATP binding"/>
    <property type="evidence" value="ECO:0007669"/>
    <property type="project" value="UniProtKB-KW"/>
</dbReference>
<dbReference type="InterPro" id="IPR027417">
    <property type="entry name" value="P-loop_NTPase"/>
</dbReference>
<evidence type="ECO:0000256" key="1">
    <source>
        <dbReference type="ARBA" id="ARBA00022741"/>
    </source>
</evidence>
<organism evidence="5 6">
    <name type="scientific">Isoptericola cucumis</name>
    <dbReference type="NCBI Taxonomy" id="1776856"/>
    <lineage>
        <taxon>Bacteria</taxon>
        <taxon>Bacillati</taxon>
        <taxon>Actinomycetota</taxon>
        <taxon>Actinomycetes</taxon>
        <taxon>Micrococcales</taxon>
        <taxon>Promicromonosporaceae</taxon>
        <taxon>Isoptericola</taxon>
    </lineage>
</organism>
<dbReference type="Gene3D" id="3.40.50.300">
    <property type="entry name" value="P-loop containing nucleotide triphosphate hydrolases"/>
    <property type="match status" value="2"/>
</dbReference>
<feature type="compositionally biased region" description="Low complexity" evidence="3">
    <location>
        <begin position="525"/>
        <end position="562"/>
    </location>
</feature>
<dbReference type="PROSITE" id="PS00211">
    <property type="entry name" value="ABC_TRANSPORTER_1"/>
    <property type="match status" value="2"/>
</dbReference>
<evidence type="ECO:0000256" key="3">
    <source>
        <dbReference type="SAM" id="MobiDB-lite"/>
    </source>
</evidence>
<dbReference type="InterPro" id="IPR003439">
    <property type="entry name" value="ABC_transporter-like_ATP-bd"/>
</dbReference>
<evidence type="ECO:0000313" key="6">
    <source>
        <dbReference type="Proteomes" id="UP000632535"/>
    </source>
</evidence>
<evidence type="ECO:0000256" key="2">
    <source>
        <dbReference type="ARBA" id="ARBA00022840"/>
    </source>
</evidence>
<reference evidence="6" key="1">
    <citation type="journal article" date="2019" name="Int. J. Syst. Evol. Microbiol.">
        <title>The Global Catalogue of Microorganisms (GCM) 10K type strain sequencing project: providing services to taxonomists for standard genome sequencing and annotation.</title>
        <authorList>
            <consortium name="The Broad Institute Genomics Platform"/>
            <consortium name="The Broad Institute Genome Sequencing Center for Infectious Disease"/>
            <person name="Wu L."/>
            <person name="Ma J."/>
        </authorList>
    </citation>
    <scope>NUCLEOTIDE SEQUENCE [LARGE SCALE GENOMIC DNA]</scope>
    <source>
        <strain evidence="6">CCM 8653</strain>
    </source>
</reference>
<proteinExistence type="predicted"/>
<sequence length="629" mass="67085">MAHLLGADGIALTIGTRTLLADVSLGLDDGDRIGVVGPNGAGKSTLLRLLAGTQAPDAGRVTRVGGSRLGMLVQRDVDDDAATIRDLVHGDDATHTWASDARIRNVHAGLLADLDLDQPASTLSGGQRRRVALAALLVEDPDVLLLDEPTNHLDVEGVAWLAEHLQARYGRPGATGALVVVTHDRWFLDAVCSRTWEVRGDGTGAVDGYDGGYAAYILARAERDRQAAQAAEKRNNLLRKELAWLKRGAPARTSKPKFRLDAAAALIDDEPPPRDSLELTQMATRRLGKDVLDLEDVTVAVPARDGHEAGPRDAAGRRVLLDDVTWRLGPGDRFGVVGVNGAGKTTLLSLLAGSREPDSGRVRRGKTVHVAELSQDVGELDEVAHLTAVQVVDSEKRTVVVDGKELTAGQLTERLGFTRERAHTIVRDLSGGERRRLQLLRLLVSEPNVLLLDEPTNDLDTDTLAAVEDLLDGWPGTLIVVSHDRYLLERVCDRQWALLGDGALRDLPGGVEQYLALRRGARSAGGAPAAAPAGRGDAGATSSPAAPDTTQAAAPAASPAETRAARKEIARVERRLARIADEEQDLHAKMAADPTDYAGVAALDARLRELAAEKEELEMAWLEAAEVAG</sequence>
<dbReference type="RefSeq" id="WP_188522346.1">
    <property type="nucleotide sequence ID" value="NZ_BMDG01000002.1"/>
</dbReference>
<dbReference type="EMBL" id="BMDG01000002">
    <property type="protein sequence ID" value="GGI05791.1"/>
    <property type="molecule type" value="Genomic_DNA"/>
</dbReference>
<dbReference type="SUPFAM" id="SSF52540">
    <property type="entry name" value="P-loop containing nucleoside triphosphate hydrolases"/>
    <property type="match status" value="2"/>
</dbReference>
<feature type="domain" description="ABC transporter" evidence="4">
    <location>
        <begin position="292"/>
        <end position="533"/>
    </location>
</feature>
<feature type="domain" description="ABC transporter" evidence="4">
    <location>
        <begin position="5"/>
        <end position="228"/>
    </location>
</feature>
<feature type="region of interest" description="Disordered" evidence="3">
    <location>
        <begin position="525"/>
        <end position="567"/>
    </location>
</feature>
<dbReference type="InterPro" id="IPR051309">
    <property type="entry name" value="ABCF_ATPase"/>
</dbReference>
<keyword evidence="6" id="KW-1185">Reference proteome</keyword>